<keyword evidence="1" id="KW-0472">Membrane</keyword>
<keyword evidence="1" id="KW-0812">Transmembrane</keyword>
<keyword evidence="3" id="KW-1185">Reference proteome</keyword>
<evidence type="ECO:0000313" key="3">
    <source>
        <dbReference type="Proteomes" id="UP000609323"/>
    </source>
</evidence>
<evidence type="ECO:0000313" key="2">
    <source>
        <dbReference type="EMBL" id="GGA28797.1"/>
    </source>
</evidence>
<name>A0ABQ1FSU3_9BACL</name>
<protein>
    <submittedName>
        <fullName evidence="2">Uncharacterized protein</fullName>
    </submittedName>
</protein>
<comment type="caution">
    <text evidence="2">The sequence shown here is derived from an EMBL/GenBank/DDBJ whole genome shotgun (WGS) entry which is preliminary data.</text>
</comment>
<reference evidence="3" key="1">
    <citation type="journal article" date="2019" name="Int. J. Syst. Evol. Microbiol.">
        <title>The Global Catalogue of Microorganisms (GCM) 10K type strain sequencing project: providing services to taxonomists for standard genome sequencing and annotation.</title>
        <authorList>
            <consortium name="The Broad Institute Genomics Platform"/>
            <consortium name="The Broad Institute Genome Sequencing Center for Infectious Disease"/>
            <person name="Wu L."/>
            <person name="Ma J."/>
        </authorList>
    </citation>
    <scope>NUCLEOTIDE SEQUENCE [LARGE SCALE GENOMIC DNA]</scope>
    <source>
        <strain evidence="3">CGMCC 1.15044</strain>
    </source>
</reference>
<dbReference type="EMBL" id="BMHF01000003">
    <property type="protein sequence ID" value="GGA28797.1"/>
    <property type="molecule type" value="Genomic_DNA"/>
</dbReference>
<feature type="transmembrane region" description="Helical" evidence="1">
    <location>
        <begin position="83"/>
        <end position="101"/>
    </location>
</feature>
<keyword evidence="1" id="KW-1133">Transmembrane helix</keyword>
<gene>
    <name evidence="2" type="ORF">GCM10010917_12120</name>
</gene>
<proteinExistence type="predicted"/>
<dbReference type="Proteomes" id="UP000609323">
    <property type="component" value="Unassembled WGS sequence"/>
</dbReference>
<sequence>MISATVSFGFSLDAYSKAKKQGESTLTNAMYAMSRSFSLLLACLIPLFYETYAYLLAVSVAMISVQFFDGFVGVKVKNTFKTIGPFATAAGNGILLILLLLD</sequence>
<organism evidence="2 3">
    <name type="scientific">Paenibacillus physcomitrellae</name>
    <dbReference type="NCBI Taxonomy" id="1619311"/>
    <lineage>
        <taxon>Bacteria</taxon>
        <taxon>Bacillati</taxon>
        <taxon>Bacillota</taxon>
        <taxon>Bacilli</taxon>
        <taxon>Bacillales</taxon>
        <taxon>Paenibacillaceae</taxon>
        <taxon>Paenibacillus</taxon>
    </lineage>
</organism>
<evidence type="ECO:0000256" key="1">
    <source>
        <dbReference type="SAM" id="Phobius"/>
    </source>
</evidence>
<feature type="transmembrane region" description="Helical" evidence="1">
    <location>
        <begin position="39"/>
        <end position="63"/>
    </location>
</feature>
<accession>A0ABQ1FSU3</accession>